<gene>
    <name evidence="2" type="ORF">GCM10009119_38820</name>
</gene>
<accession>A0ABN1N4Q4</accession>
<name>A0ABN1N4Q4_9BACT</name>
<feature type="transmembrane region" description="Helical" evidence="1">
    <location>
        <begin position="78"/>
        <end position="95"/>
    </location>
</feature>
<dbReference type="EMBL" id="BAAAFI010000047">
    <property type="protein sequence ID" value="GAA0880912.1"/>
    <property type="molecule type" value="Genomic_DNA"/>
</dbReference>
<keyword evidence="1" id="KW-0472">Membrane</keyword>
<keyword evidence="1" id="KW-0812">Transmembrane</keyword>
<comment type="caution">
    <text evidence="2">The sequence shown here is derived from an EMBL/GenBank/DDBJ whole genome shotgun (WGS) entry which is preliminary data.</text>
</comment>
<evidence type="ECO:0000256" key="1">
    <source>
        <dbReference type="SAM" id="Phobius"/>
    </source>
</evidence>
<reference evidence="2 3" key="1">
    <citation type="journal article" date="2019" name="Int. J. Syst. Evol. Microbiol.">
        <title>The Global Catalogue of Microorganisms (GCM) 10K type strain sequencing project: providing services to taxonomists for standard genome sequencing and annotation.</title>
        <authorList>
            <consortium name="The Broad Institute Genomics Platform"/>
            <consortium name="The Broad Institute Genome Sequencing Center for Infectious Disease"/>
            <person name="Wu L."/>
            <person name="Ma J."/>
        </authorList>
    </citation>
    <scope>NUCLEOTIDE SEQUENCE [LARGE SCALE GENOMIC DNA]</scope>
    <source>
        <strain evidence="2 3">JCM 16112</strain>
    </source>
</reference>
<dbReference type="SUPFAM" id="SSF53756">
    <property type="entry name" value="UDP-Glycosyltransferase/glycogen phosphorylase"/>
    <property type="match status" value="1"/>
</dbReference>
<protein>
    <recommendedName>
        <fullName evidence="4">Glycosyltransferase involved in cell wall biosynthesis</fullName>
    </recommendedName>
</protein>
<evidence type="ECO:0008006" key="4">
    <source>
        <dbReference type="Google" id="ProtNLM"/>
    </source>
</evidence>
<evidence type="ECO:0000313" key="3">
    <source>
        <dbReference type="Proteomes" id="UP001500469"/>
    </source>
</evidence>
<dbReference type="Gene3D" id="3.40.50.2000">
    <property type="entry name" value="Glycogen Phosphorylase B"/>
    <property type="match status" value="1"/>
</dbReference>
<dbReference type="Proteomes" id="UP001500469">
    <property type="component" value="Unassembled WGS sequence"/>
</dbReference>
<sequence length="445" mass="51502">MGKRQNSKRILVGFGEVAGYFANLYDGFVALNQNVGYINNINFTFEYNYDRSINHNFLNKYIDFCKKYRNQPNSFRKFIYHLYSSLILLFVSIRYDVFILGCNSTLLGYWDYRILRFLNKKIIYISLGSDSRPPFLNGKYKDDSKNNRFDIDQVIAETRVVSEKIKFFEKYVDIFINYPQHAHFHSKSFINGMNIGFPTRKVLIPDSPKKNGKAIKILHAPSRPNAKGTHFFRNLISELRIEGISIDFIELVNKTNQEVLSEIRRVDIVLDELYSDLPLGGLGTEAAMYGVPVVVGGYYADLVQEETNSGLIAPSMYLRPDLVKDGLRKLCLDSELRRKVGKDLLSFVSNQWRIDVVAQKYLDIIDDNYDPNWLFDPKDLKYIHGWGLSTYELKSNLSSIVNHVGGLSNLCLTNKSLIEKIRSLEEHDFLYYSSSDRYESLIEND</sequence>
<evidence type="ECO:0000313" key="2">
    <source>
        <dbReference type="EMBL" id="GAA0880912.1"/>
    </source>
</evidence>
<organism evidence="2 3">
    <name type="scientific">Algoriphagus jejuensis</name>
    <dbReference type="NCBI Taxonomy" id="419934"/>
    <lineage>
        <taxon>Bacteria</taxon>
        <taxon>Pseudomonadati</taxon>
        <taxon>Bacteroidota</taxon>
        <taxon>Cytophagia</taxon>
        <taxon>Cytophagales</taxon>
        <taxon>Cyclobacteriaceae</taxon>
        <taxon>Algoriphagus</taxon>
    </lineage>
</organism>
<keyword evidence="3" id="KW-1185">Reference proteome</keyword>
<proteinExistence type="predicted"/>
<dbReference type="RefSeq" id="WP_343854502.1">
    <property type="nucleotide sequence ID" value="NZ_BAAAFI010000047.1"/>
</dbReference>
<keyword evidence="1" id="KW-1133">Transmembrane helix</keyword>